<protein>
    <submittedName>
        <fullName evidence="2">Uncharacterized protein</fullName>
    </submittedName>
</protein>
<evidence type="ECO:0000313" key="2">
    <source>
        <dbReference type="EMBL" id="KAK9943095.1"/>
    </source>
</evidence>
<dbReference type="EMBL" id="JBEDUW010000002">
    <property type="protein sequence ID" value="KAK9943095.1"/>
    <property type="molecule type" value="Genomic_DNA"/>
</dbReference>
<comment type="caution">
    <text evidence="2">The sequence shown here is derived from an EMBL/GenBank/DDBJ whole genome shotgun (WGS) entry which is preliminary data.</text>
</comment>
<feature type="region of interest" description="Disordered" evidence="1">
    <location>
        <begin position="70"/>
        <end position="120"/>
    </location>
</feature>
<proteinExistence type="predicted"/>
<dbReference type="Proteomes" id="UP001457282">
    <property type="component" value="Unassembled WGS sequence"/>
</dbReference>
<accession>A0AAW1Y4X2</accession>
<sequence>MKMDSNPFPAAIVNMVEVQNSLNPRQNDLSMAEGIMIGSIRLSPSKLTASKPPTAMVLCSRCHKELEGDEKLIPGQNANEQVKEKGKQPAQQVLQKTKPLPPTIGGKAEEQSKPETTSSI</sequence>
<gene>
    <name evidence="2" type="ORF">M0R45_008714</name>
</gene>
<name>A0AAW1Y4X2_RUBAR</name>
<reference evidence="2 3" key="1">
    <citation type="journal article" date="2023" name="G3 (Bethesda)">
        <title>A chromosome-length genome assembly and annotation of blackberry (Rubus argutus, cv. 'Hillquist').</title>
        <authorList>
            <person name="Bruna T."/>
            <person name="Aryal R."/>
            <person name="Dudchenko O."/>
            <person name="Sargent D.J."/>
            <person name="Mead D."/>
            <person name="Buti M."/>
            <person name="Cavallini A."/>
            <person name="Hytonen T."/>
            <person name="Andres J."/>
            <person name="Pham M."/>
            <person name="Weisz D."/>
            <person name="Mascagni F."/>
            <person name="Usai G."/>
            <person name="Natali L."/>
            <person name="Bassil N."/>
            <person name="Fernandez G.E."/>
            <person name="Lomsadze A."/>
            <person name="Armour M."/>
            <person name="Olukolu B."/>
            <person name="Poorten T."/>
            <person name="Britton C."/>
            <person name="Davik J."/>
            <person name="Ashrafi H."/>
            <person name="Aiden E.L."/>
            <person name="Borodovsky M."/>
            <person name="Worthington M."/>
        </authorList>
    </citation>
    <scope>NUCLEOTIDE SEQUENCE [LARGE SCALE GENOMIC DNA]</scope>
    <source>
        <strain evidence="2">PI 553951</strain>
    </source>
</reference>
<organism evidence="2 3">
    <name type="scientific">Rubus argutus</name>
    <name type="common">Southern blackberry</name>
    <dbReference type="NCBI Taxonomy" id="59490"/>
    <lineage>
        <taxon>Eukaryota</taxon>
        <taxon>Viridiplantae</taxon>
        <taxon>Streptophyta</taxon>
        <taxon>Embryophyta</taxon>
        <taxon>Tracheophyta</taxon>
        <taxon>Spermatophyta</taxon>
        <taxon>Magnoliopsida</taxon>
        <taxon>eudicotyledons</taxon>
        <taxon>Gunneridae</taxon>
        <taxon>Pentapetalae</taxon>
        <taxon>rosids</taxon>
        <taxon>fabids</taxon>
        <taxon>Rosales</taxon>
        <taxon>Rosaceae</taxon>
        <taxon>Rosoideae</taxon>
        <taxon>Rosoideae incertae sedis</taxon>
        <taxon>Rubus</taxon>
    </lineage>
</organism>
<keyword evidence="3" id="KW-1185">Reference proteome</keyword>
<evidence type="ECO:0000313" key="3">
    <source>
        <dbReference type="Proteomes" id="UP001457282"/>
    </source>
</evidence>
<evidence type="ECO:0000256" key="1">
    <source>
        <dbReference type="SAM" id="MobiDB-lite"/>
    </source>
</evidence>
<dbReference type="AlphaFoldDB" id="A0AAW1Y4X2"/>